<accession>A0A086J1Y0</accession>
<evidence type="ECO:0000313" key="3">
    <source>
        <dbReference type="EMBL" id="KFG26148.1"/>
    </source>
</evidence>
<feature type="region of interest" description="Disordered" evidence="1">
    <location>
        <begin position="205"/>
        <end position="287"/>
    </location>
</feature>
<organism evidence="3 4">
    <name type="scientific">Nematocida ausubeli (strain ATCC PRA-371 / ERTm2)</name>
    <name type="common">Nematode killer fungus</name>
    <dbReference type="NCBI Taxonomy" id="1913371"/>
    <lineage>
        <taxon>Eukaryota</taxon>
        <taxon>Fungi</taxon>
        <taxon>Fungi incertae sedis</taxon>
        <taxon>Microsporidia</taxon>
        <taxon>Nematocida</taxon>
    </lineage>
</organism>
<name>A0A086J1Y0_NEMA1</name>
<feature type="compositionally biased region" description="Acidic residues" evidence="1">
    <location>
        <begin position="251"/>
        <end position="260"/>
    </location>
</feature>
<dbReference type="Proteomes" id="UP000054524">
    <property type="component" value="Unassembled WGS sequence"/>
</dbReference>
<evidence type="ECO:0000313" key="4">
    <source>
        <dbReference type="Proteomes" id="UP000054524"/>
    </source>
</evidence>
<reference evidence="3 4" key="1">
    <citation type="journal article" date="2014" name="Genome Announc.">
        <title>Genome Sequence of the Microsporidian Species Nematocida sp1 Strain ERTm6 (ATCC PRA-372).</title>
        <authorList>
            <person name="Bakowski M.A."/>
            <person name="Priest M."/>
            <person name="Young S."/>
            <person name="Cuomo C.A."/>
            <person name="Troemel E.R."/>
        </authorList>
    </citation>
    <scope>NUCLEOTIDE SEQUENCE [LARGE SCALE GENOMIC DNA]</scope>
    <source>
        <strain evidence="3 4">ERTm6</strain>
    </source>
</reference>
<dbReference type="RefSeq" id="XP_052904703.1">
    <property type="nucleotide sequence ID" value="XM_053048898.1"/>
</dbReference>
<protein>
    <recommendedName>
        <fullName evidence="2">Nucleoplasmin-like domain-containing protein</fullName>
    </recommendedName>
</protein>
<dbReference type="OrthoDB" id="2195440at2759"/>
<feature type="domain" description="Nucleoplasmin-like" evidence="2">
    <location>
        <begin position="4"/>
        <end position="87"/>
    </location>
</feature>
<dbReference type="Pfam" id="PF17800">
    <property type="entry name" value="NPL"/>
    <property type="match status" value="1"/>
</dbReference>
<evidence type="ECO:0000259" key="2">
    <source>
        <dbReference type="Pfam" id="PF17800"/>
    </source>
</evidence>
<dbReference type="AlphaFoldDB" id="A0A086J1Y0"/>
<feature type="compositionally biased region" description="Acidic residues" evidence="1">
    <location>
        <begin position="205"/>
        <end position="218"/>
    </location>
</feature>
<sequence length="390" mass="43392">MKYHSLTIRPNNIYVQESMENDTIIKSVSLTPCVEKDSIRSSLIATIDGQQTTICNLLTNKMESKILNIPVKQGVRIELRTEGVNEMDILFLEMDPHEVNTNEEETVYRTIQVPGNASHTVDEISARILNVSIAYTEEVVDGTSKVFMKSNGETTLLAELEIGRKECEVVDVLADAQMELVVEGPHAIDFLIVEGSKGGLLEDASCEVEDEQDTEDAQESTPQEEKNEEMIGGIVPETCQKGERKRKCPEETEEPEETQPQEEKKVKLSEAKKKESEEKVEETEIETQSMNIPQENAVVSDIKTISDGIGKIVGKKSFITAEYTVSSGENKKESFSEVVLVRRMADHAHLRYFSDVVKGAREGAVFKAEIKAADAHTEVVLNVGKIRTGQ</sequence>
<dbReference type="InterPro" id="IPR041232">
    <property type="entry name" value="NPL"/>
</dbReference>
<keyword evidence="4" id="KW-1185">Reference proteome</keyword>
<gene>
    <name evidence="3" type="ORF">NESG_01264</name>
</gene>
<proteinExistence type="predicted"/>
<dbReference type="HOGENOM" id="CLU_708031_0_0_1"/>
<feature type="compositionally biased region" description="Basic and acidic residues" evidence="1">
    <location>
        <begin position="261"/>
        <end position="277"/>
    </location>
</feature>
<dbReference type="GeneID" id="77676237"/>
<dbReference type="EMBL" id="AKIJ01000003">
    <property type="protein sequence ID" value="KFG26148.1"/>
    <property type="molecule type" value="Genomic_DNA"/>
</dbReference>
<evidence type="ECO:0000256" key="1">
    <source>
        <dbReference type="SAM" id="MobiDB-lite"/>
    </source>
</evidence>
<comment type="caution">
    <text evidence="3">The sequence shown here is derived from an EMBL/GenBank/DDBJ whole genome shotgun (WGS) entry which is preliminary data.</text>
</comment>